<dbReference type="EMBL" id="RRYP01007950">
    <property type="protein sequence ID" value="TNV80128.1"/>
    <property type="molecule type" value="Genomic_DNA"/>
</dbReference>
<proteinExistence type="predicted"/>
<dbReference type="Proteomes" id="UP000785679">
    <property type="component" value="Unassembled WGS sequence"/>
</dbReference>
<protein>
    <recommendedName>
        <fullName evidence="5">MORN repeat protein</fullName>
    </recommendedName>
</protein>
<dbReference type="PANTHER" id="PTHR43215">
    <property type="entry name" value="RADIAL SPOKE HEAD 1 HOMOLOG"/>
    <property type="match status" value="1"/>
</dbReference>
<dbReference type="Pfam" id="PF02493">
    <property type="entry name" value="MORN"/>
    <property type="match status" value="8"/>
</dbReference>
<sequence length="532" mass="61041">MGNCSTCDCRQDEKRQEFNDNQFERPSSSASDDYTRTKAQRRQNSESSNSGVKKSTSKFPQPIPQHNFNPQLIDDKTTNHKPLTTSQANGLRFTFQNKPIPQLQSLQKEQLTSLLSSHEGQIIRIQAVWRGYCARLIKYRALQQIALAVKKKYFLDEEFQETLQKKVYREETPLVERQHIYECSGAIYQGQWKGGFRHGQGIMVWQDGARYEGTWAIGRACGHGVFTHSKGEVYEGEWKNDKAHGFGQYTHSNGAKYLGHWIADLQHGQGQESWPDGSQFIGQYEEGRKNGVGKYYWADGACYEGQWEDNVIAGYGFYHWSDGRRYVGHWRANIMDEYGIYTWQDGRMYEGFYKDDKKHGFGIYTWSDQKRYAGWWCHGKQHGLGIFKTKEGKKRLGLWEDGKKLRWLRQEEIAAIELGSLNEYTTLYTDSESISKLEGFPLQFGPPMSYSIARQRLAQMVHEMGLPVQDMLDRDSLGAVEQEEEQQQVTQNTGEKSSPRHTGGFIVGEGNAVKEEVPQVGQADDNESGNSL</sequence>
<gene>
    <name evidence="3" type="ORF">FGO68_gene16741</name>
</gene>
<dbReference type="SUPFAM" id="SSF82185">
    <property type="entry name" value="Histone H3 K4-specific methyltransferase SET7/9 N-terminal domain"/>
    <property type="match status" value="2"/>
</dbReference>
<organism evidence="3 4">
    <name type="scientific">Halteria grandinella</name>
    <dbReference type="NCBI Taxonomy" id="5974"/>
    <lineage>
        <taxon>Eukaryota</taxon>
        <taxon>Sar</taxon>
        <taxon>Alveolata</taxon>
        <taxon>Ciliophora</taxon>
        <taxon>Intramacronucleata</taxon>
        <taxon>Spirotrichea</taxon>
        <taxon>Stichotrichia</taxon>
        <taxon>Sporadotrichida</taxon>
        <taxon>Halteriidae</taxon>
        <taxon>Halteria</taxon>
    </lineage>
</organism>
<feature type="compositionally biased region" description="Polar residues" evidence="2">
    <location>
        <begin position="19"/>
        <end position="32"/>
    </location>
</feature>
<reference evidence="3" key="1">
    <citation type="submission" date="2019-06" db="EMBL/GenBank/DDBJ databases">
        <authorList>
            <person name="Zheng W."/>
        </authorList>
    </citation>
    <scope>NUCLEOTIDE SEQUENCE</scope>
    <source>
        <strain evidence="3">QDHG01</strain>
    </source>
</reference>
<dbReference type="SMART" id="SM00698">
    <property type="entry name" value="MORN"/>
    <property type="match status" value="9"/>
</dbReference>
<feature type="compositionally biased region" description="Polar residues" evidence="2">
    <location>
        <begin position="45"/>
        <end position="70"/>
    </location>
</feature>
<keyword evidence="1" id="KW-0677">Repeat</keyword>
<evidence type="ECO:0000313" key="3">
    <source>
        <dbReference type="EMBL" id="TNV80128.1"/>
    </source>
</evidence>
<evidence type="ECO:0000256" key="2">
    <source>
        <dbReference type="SAM" id="MobiDB-lite"/>
    </source>
</evidence>
<dbReference type="AlphaFoldDB" id="A0A8J8NS75"/>
<accession>A0A8J8NS75</accession>
<dbReference type="PANTHER" id="PTHR43215:SF14">
    <property type="entry name" value="RADIAL SPOKE HEAD 1 HOMOLOG"/>
    <property type="match status" value="1"/>
</dbReference>
<dbReference type="InterPro" id="IPR003409">
    <property type="entry name" value="MORN"/>
</dbReference>
<evidence type="ECO:0008006" key="5">
    <source>
        <dbReference type="Google" id="ProtNLM"/>
    </source>
</evidence>
<comment type="caution">
    <text evidence="3">The sequence shown here is derived from an EMBL/GenBank/DDBJ whole genome shotgun (WGS) entry which is preliminary data.</text>
</comment>
<evidence type="ECO:0000256" key="1">
    <source>
        <dbReference type="ARBA" id="ARBA00022737"/>
    </source>
</evidence>
<dbReference type="PROSITE" id="PS50096">
    <property type="entry name" value="IQ"/>
    <property type="match status" value="1"/>
</dbReference>
<feature type="region of interest" description="Disordered" evidence="2">
    <location>
        <begin position="481"/>
        <end position="532"/>
    </location>
</feature>
<evidence type="ECO:0000313" key="4">
    <source>
        <dbReference type="Proteomes" id="UP000785679"/>
    </source>
</evidence>
<dbReference type="OrthoDB" id="296831at2759"/>
<keyword evidence="4" id="KW-1185">Reference proteome</keyword>
<name>A0A8J8NS75_HALGN</name>
<feature type="compositionally biased region" description="Basic and acidic residues" evidence="2">
    <location>
        <begin position="9"/>
        <end position="18"/>
    </location>
</feature>
<feature type="region of interest" description="Disordered" evidence="2">
    <location>
        <begin position="1"/>
        <end position="85"/>
    </location>
</feature>
<dbReference type="Gene3D" id="2.20.110.10">
    <property type="entry name" value="Histone H3 K4-specific methyltransferase SET7/9 N-terminal domain"/>
    <property type="match status" value="4"/>
</dbReference>